<sequence>MRKTPRGYIKVLEERQKESRVHFKHQSTGLALAEILEDQKHKSLYMKLAKKYAAEELIKLARDVASRRSVKNKGAYFMKLLTDEKKRR</sequence>
<organism evidence="1 2">
    <name type="scientific">Candidatus Jorgensenbacteria bacterium GW2011_GWB1_50_10</name>
    <dbReference type="NCBI Taxonomy" id="1618665"/>
    <lineage>
        <taxon>Bacteria</taxon>
        <taxon>Candidatus Joergenseniibacteriota</taxon>
    </lineage>
</organism>
<evidence type="ECO:0000313" key="2">
    <source>
        <dbReference type="Proteomes" id="UP000034224"/>
    </source>
</evidence>
<reference evidence="1 2" key="1">
    <citation type="journal article" date="2015" name="Nature">
        <title>rRNA introns, odd ribosomes, and small enigmatic genomes across a large radiation of phyla.</title>
        <authorList>
            <person name="Brown C.T."/>
            <person name="Hug L.A."/>
            <person name="Thomas B.C."/>
            <person name="Sharon I."/>
            <person name="Castelle C.J."/>
            <person name="Singh A."/>
            <person name="Wilkins M.J."/>
            <person name="Williams K.H."/>
            <person name="Banfield J.F."/>
        </authorList>
    </citation>
    <scope>NUCLEOTIDE SEQUENCE [LARGE SCALE GENOMIC DNA]</scope>
</reference>
<protein>
    <submittedName>
        <fullName evidence="1">Uncharacterized protein</fullName>
    </submittedName>
</protein>
<gene>
    <name evidence="1" type="ORF">UY55_C0003G0009</name>
</gene>
<evidence type="ECO:0000313" key="1">
    <source>
        <dbReference type="EMBL" id="KKW14793.1"/>
    </source>
</evidence>
<proteinExistence type="predicted"/>
<dbReference type="Proteomes" id="UP000034224">
    <property type="component" value="Unassembled WGS sequence"/>
</dbReference>
<dbReference type="AlphaFoldDB" id="A0A0G1W7V9"/>
<dbReference type="EMBL" id="LCQK01000003">
    <property type="protein sequence ID" value="KKW14793.1"/>
    <property type="molecule type" value="Genomic_DNA"/>
</dbReference>
<accession>A0A0G1W7V9</accession>
<name>A0A0G1W7V9_9BACT</name>
<comment type="caution">
    <text evidence="1">The sequence shown here is derived from an EMBL/GenBank/DDBJ whole genome shotgun (WGS) entry which is preliminary data.</text>
</comment>
<dbReference type="STRING" id="1618665.UY55_C0003G0009"/>